<dbReference type="PANTHER" id="PTHR12922:SF7">
    <property type="entry name" value="UBIQUINONE BIOSYNTHESIS PROTEIN COQ4 HOMOLOG, MITOCHONDRIAL"/>
    <property type="match status" value="1"/>
</dbReference>
<dbReference type="STRING" id="272123.Anacy_0628"/>
<dbReference type="Pfam" id="PF05019">
    <property type="entry name" value="Coq4"/>
    <property type="match status" value="1"/>
</dbReference>
<dbReference type="RefSeq" id="WP_015212874.1">
    <property type="nucleotide sequence ID" value="NC_019771.1"/>
</dbReference>
<organism evidence="1 2">
    <name type="scientific">Anabaena cylindrica (strain ATCC 27899 / PCC 7122)</name>
    <dbReference type="NCBI Taxonomy" id="272123"/>
    <lineage>
        <taxon>Bacteria</taxon>
        <taxon>Bacillati</taxon>
        <taxon>Cyanobacteriota</taxon>
        <taxon>Cyanophyceae</taxon>
        <taxon>Nostocales</taxon>
        <taxon>Nostocaceae</taxon>
        <taxon>Anabaena</taxon>
    </lineage>
</organism>
<dbReference type="GO" id="GO:0006744">
    <property type="term" value="P:ubiquinone biosynthetic process"/>
    <property type="evidence" value="ECO:0007669"/>
    <property type="project" value="InterPro"/>
</dbReference>
<dbReference type="OrthoDB" id="5720816at2"/>
<dbReference type="AlphaFoldDB" id="K9ZAN4"/>
<dbReference type="HOGENOM" id="CLU_083028_0_0_3"/>
<gene>
    <name evidence="1" type="ordered locus">Anacy_0628</name>
</gene>
<dbReference type="eggNOG" id="COG5031">
    <property type="taxonomic scope" value="Bacteria"/>
</dbReference>
<evidence type="ECO:0000313" key="2">
    <source>
        <dbReference type="Proteomes" id="UP000010474"/>
    </source>
</evidence>
<dbReference type="EMBL" id="CP003659">
    <property type="protein sequence ID" value="AFZ56221.1"/>
    <property type="molecule type" value="Genomic_DNA"/>
</dbReference>
<name>K9ZAN4_ANACC</name>
<reference evidence="2" key="1">
    <citation type="journal article" date="2013" name="Proc. Natl. Acad. Sci. U.S.A.">
        <title>Improving the coverage of the cyanobacterial phylum using diversity-driven genome sequencing.</title>
        <authorList>
            <person name="Shih P.M."/>
            <person name="Wu D."/>
            <person name="Latifi A."/>
            <person name="Axen S.D."/>
            <person name="Fewer D.P."/>
            <person name="Talla E."/>
            <person name="Calteau A."/>
            <person name="Cai F."/>
            <person name="Tandeau de Marsac N."/>
            <person name="Rippka R."/>
            <person name="Herdman M."/>
            <person name="Sivonen K."/>
            <person name="Coursin T."/>
            <person name="Laurent T."/>
            <person name="Goodwin L."/>
            <person name="Nolan M."/>
            <person name="Davenport K.W."/>
            <person name="Han C.S."/>
            <person name="Rubin E.M."/>
            <person name="Eisen J.A."/>
            <person name="Woyke T."/>
            <person name="Gugger M."/>
            <person name="Kerfeld C.A."/>
        </authorList>
    </citation>
    <scope>NUCLEOTIDE SEQUENCE [LARGE SCALE GENOMIC DNA]</scope>
    <source>
        <strain evidence="2">ATCC 27899 / PCC 7122</strain>
    </source>
</reference>
<evidence type="ECO:0000313" key="1">
    <source>
        <dbReference type="EMBL" id="AFZ56221.1"/>
    </source>
</evidence>
<evidence type="ECO:0008006" key="3">
    <source>
        <dbReference type="Google" id="ProtNLM"/>
    </source>
</evidence>
<accession>K9ZAN4</accession>
<dbReference type="KEGG" id="acy:Anacy_0628"/>
<protein>
    <recommendedName>
        <fullName evidence="3">Ubiquinone biosynthesis protein</fullName>
    </recommendedName>
</protein>
<dbReference type="Proteomes" id="UP000010474">
    <property type="component" value="Chromosome"/>
</dbReference>
<sequence length="221" mass="25102">MQSVDSSEQIWQDSVIEAVTNLVRAADGDFEYIGKLVNVVSDSSGLDKIIDFLSKTPQGKQAFQKRPRVGDVDLQKLYSLPANTFGYAYAQHMLENNLQPLQPGLVENDYQFFSAHITETHDIWHIVTGCNTNILDEIQLEAFYVSQLYATRFWLALLTKNLLKAVVYDIELSTKYMDAIAQGWIMAKQAKPLFGIEWNLLWESPLDDVRASLNIILPDIL</sequence>
<keyword evidence="2" id="KW-1185">Reference proteome</keyword>
<dbReference type="InterPro" id="IPR007715">
    <property type="entry name" value="Coq4"/>
</dbReference>
<proteinExistence type="predicted"/>
<dbReference type="PANTHER" id="PTHR12922">
    <property type="entry name" value="UBIQUINONE BIOSYNTHESIS PROTEIN"/>
    <property type="match status" value="1"/>
</dbReference>
<dbReference type="PATRIC" id="fig|272123.3.peg.687"/>